<evidence type="ECO:0000313" key="3">
    <source>
        <dbReference type="EMBL" id="KAA0032701.1"/>
    </source>
</evidence>
<reference evidence="5 6" key="1">
    <citation type="submission" date="2019-08" db="EMBL/GenBank/DDBJ databases">
        <title>Draft genome sequences of two oriental melons (Cucumis melo L. var makuwa).</title>
        <authorList>
            <person name="Kwon S.-Y."/>
        </authorList>
    </citation>
    <scope>NUCLEOTIDE SEQUENCE [LARGE SCALE GENOMIC DNA]</scope>
    <source>
        <strain evidence="6">cv. Chang Bougi</strain>
        <strain evidence="5">cv. SW 3</strain>
        <tissue evidence="3">Leaf</tissue>
    </source>
</reference>
<dbReference type="InterPro" id="IPR013103">
    <property type="entry name" value="RVT_2"/>
</dbReference>
<feature type="domain" description="Reverse transcriptase Ty1/copia-type" evidence="1">
    <location>
        <begin position="98"/>
        <end position="144"/>
    </location>
</feature>
<evidence type="ECO:0000313" key="4">
    <source>
        <dbReference type="EMBL" id="TYJ98733.1"/>
    </source>
</evidence>
<dbReference type="CDD" id="cd09272">
    <property type="entry name" value="RNase_HI_RT_Ty1"/>
    <property type="match status" value="1"/>
</dbReference>
<dbReference type="InterPro" id="IPR025724">
    <property type="entry name" value="GAG-pre-integrase_dom"/>
</dbReference>
<dbReference type="Proteomes" id="UP000321393">
    <property type="component" value="Unassembled WGS sequence"/>
</dbReference>
<evidence type="ECO:0000313" key="5">
    <source>
        <dbReference type="Proteomes" id="UP000321393"/>
    </source>
</evidence>
<gene>
    <name evidence="4" type="ORF">E5676_scaffold156G00350</name>
    <name evidence="3" type="ORF">E6C27_scaffold853G00330</name>
</gene>
<evidence type="ECO:0000259" key="2">
    <source>
        <dbReference type="Pfam" id="PF13976"/>
    </source>
</evidence>
<evidence type="ECO:0000259" key="1">
    <source>
        <dbReference type="Pfam" id="PF07727"/>
    </source>
</evidence>
<feature type="domain" description="GAG-pre-integrase" evidence="2">
    <location>
        <begin position="3"/>
        <end position="48"/>
    </location>
</feature>
<dbReference type="Proteomes" id="UP000321947">
    <property type="component" value="Unassembled WGS sequence"/>
</dbReference>
<accession>A0A5A7ST67</accession>
<protein>
    <submittedName>
        <fullName evidence="3">Gag/pol protein</fullName>
    </submittedName>
</protein>
<sequence>MSSIAFLWHLRLAHINLNKIGKLVKNGLLSQLEDNSLPSCDSYLEGKMTQRSFTGIAQIIIPDDGIEDPLTYKQAMNDVDCNQWIKAIDLEMESMYSNSIWTLVDQPNDVKPIDCKWIYKRKRDQAAKVQNSKARLVAKGIVSRYQSNPGHDHWTAVKNTPKYLRRTKDYMLVYGYKDQILTGYTDSNFQSDKNARKFTSGSVFTLNGRAVVKRSIKQSCIADSTMEAEYVAVYKAAKKVVWLKKFLTDLEVVPNMHLTASANHLIL</sequence>
<name>A0A5A7ST67_CUCMM</name>
<comment type="caution">
    <text evidence="3">The sequence shown here is derived from an EMBL/GenBank/DDBJ whole genome shotgun (WGS) entry which is preliminary data.</text>
</comment>
<dbReference type="STRING" id="1194695.A0A5A7ST67"/>
<dbReference type="OrthoDB" id="1721964at2759"/>
<dbReference type="PANTHER" id="PTHR11439:SF496">
    <property type="entry name" value="RNA-DIRECTED DNA POLYMERASE"/>
    <property type="match status" value="1"/>
</dbReference>
<evidence type="ECO:0000313" key="6">
    <source>
        <dbReference type="Proteomes" id="UP000321947"/>
    </source>
</evidence>
<dbReference type="Pfam" id="PF13976">
    <property type="entry name" value="gag_pre-integrs"/>
    <property type="match status" value="1"/>
</dbReference>
<dbReference type="EMBL" id="SSTE01021224">
    <property type="protein sequence ID" value="KAA0032701.1"/>
    <property type="molecule type" value="Genomic_DNA"/>
</dbReference>
<proteinExistence type="predicted"/>
<dbReference type="AlphaFoldDB" id="A0A5A7ST67"/>
<organism evidence="3 5">
    <name type="scientific">Cucumis melo var. makuwa</name>
    <name type="common">Oriental melon</name>
    <dbReference type="NCBI Taxonomy" id="1194695"/>
    <lineage>
        <taxon>Eukaryota</taxon>
        <taxon>Viridiplantae</taxon>
        <taxon>Streptophyta</taxon>
        <taxon>Embryophyta</taxon>
        <taxon>Tracheophyta</taxon>
        <taxon>Spermatophyta</taxon>
        <taxon>Magnoliopsida</taxon>
        <taxon>eudicotyledons</taxon>
        <taxon>Gunneridae</taxon>
        <taxon>Pentapetalae</taxon>
        <taxon>rosids</taxon>
        <taxon>fabids</taxon>
        <taxon>Cucurbitales</taxon>
        <taxon>Cucurbitaceae</taxon>
        <taxon>Benincaseae</taxon>
        <taxon>Cucumis</taxon>
    </lineage>
</organism>
<dbReference type="EMBL" id="SSTD01017849">
    <property type="protein sequence ID" value="TYJ98733.1"/>
    <property type="molecule type" value="Genomic_DNA"/>
</dbReference>
<dbReference type="Pfam" id="PF07727">
    <property type="entry name" value="RVT_2"/>
    <property type="match status" value="1"/>
</dbReference>
<dbReference type="PANTHER" id="PTHR11439">
    <property type="entry name" value="GAG-POL-RELATED RETROTRANSPOSON"/>
    <property type="match status" value="1"/>
</dbReference>